<dbReference type="EMBL" id="PVTQ01000004">
    <property type="protein sequence ID" value="PRY91087.1"/>
    <property type="molecule type" value="Genomic_DNA"/>
</dbReference>
<dbReference type="Proteomes" id="UP000238392">
    <property type="component" value="Unassembled WGS sequence"/>
</dbReference>
<proteinExistence type="predicted"/>
<comment type="caution">
    <text evidence="1">The sequence shown here is derived from an EMBL/GenBank/DDBJ whole genome shotgun (WGS) entry which is preliminary data.</text>
</comment>
<dbReference type="AlphaFoldDB" id="A0A2T0WWP7"/>
<evidence type="ECO:0000313" key="1">
    <source>
        <dbReference type="EMBL" id="PRY91087.1"/>
    </source>
</evidence>
<dbReference type="Gene3D" id="3.90.190.10">
    <property type="entry name" value="Protein tyrosine phosphatase superfamily"/>
    <property type="match status" value="1"/>
</dbReference>
<organism evidence="1 2">
    <name type="scientific">Donghicola tyrosinivorans</name>
    <dbReference type="NCBI Taxonomy" id="1652492"/>
    <lineage>
        <taxon>Bacteria</taxon>
        <taxon>Pseudomonadati</taxon>
        <taxon>Pseudomonadota</taxon>
        <taxon>Alphaproteobacteria</taxon>
        <taxon>Rhodobacterales</taxon>
        <taxon>Roseobacteraceae</taxon>
        <taxon>Donghicola</taxon>
    </lineage>
</organism>
<name>A0A2T0WWP7_9RHOB</name>
<dbReference type="RefSeq" id="WP_106263836.1">
    <property type="nucleotide sequence ID" value="NZ_PVTQ01000004.1"/>
</dbReference>
<accession>A0A2T0WWP7</accession>
<dbReference type="Pfam" id="PF13350">
    <property type="entry name" value="Y_phosphatase3"/>
    <property type="match status" value="1"/>
</dbReference>
<dbReference type="OrthoDB" id="9814896at2"/>
<evidence type="ECO:0000313" key="2">
    <source>
        <dbReference type="Proteomes" id="UP000238392"/>
    </source>
</evidence>
<sequence length="230" mass="26913">MLKEIRKWIFRLEVRMRRSFGEDISTPKGRIGAAIHFQLMDHAILRYLWTNEAEIAPGVFRMNQPYPARIRALKKRGINNILNLRGPDTFAHYLYEKKVTEEEGITLWDRKLYARKAPKPERVAAVFEAFDEIPRPFALHCKSGADRAGFASALFLIDQENVPVAEAKKQLSLRFVHQRYTKTGILDHILDTYEKRLNEKGPIPIRDWFATEYDHNAMQKEFDATPMLQR</sequence>
<keyword evidence="2" id="KW-1185">Reference proteome</keyword>
<dbReference type="InterPro" id="IPR029021">
    <property type="entry name" value="Prot-tyrosine_phosphatase-like"/>
</dbReference>
<reference evidence="1 2" key="1">
    <citation type="submission" date="2018-03" db="EMBL/GenBank/DDBJ databases">
        <title>Genomic Encyclopedia of Archaeal and Bacterial Type Strains, Phase II (KMG-II): from individual species to whole genera.</title>
        <authorList>
            <person name="Goeker M."/>
        </authorList>
    </citation>
    <scope>NUCLEOTIDE SEQUENCE [LARGE SCALE GENOMIC DNA]</scope>
    <source>
        <strain evidence="1 2">DSM 100212</strain>
    </source>
</reference>
<protein>
    <submittedName>
        <fullName evidence="1">Tyrosine phosphatase family protein</fullName>
    </submittedName>
</protein>
<gene>
    <name evidence="1" type="ORF">CLV74_104100</name>
</gene>
<dbReference type="InterPro" id="IPR026893">
    <property type="entry name" value="Tyr/Ser_Pase_IphP-type"/>
</dbReference>
<dbReference type="SUPFAM" id="SSF52799">
    <property type="entry name" value="(Phosphotyrosine protein) phosphatases II"/>
    <property type="match status" value="1"/>
</dbReference>